<dbReference type="SUPFAM" id="SSF51735">
    <property type="entry name" value="NAD(P)-binding Rossmann-fold domains"/>
    <property type="match status" value="2"/>
</dbReference>
<feature type="transmembrane region" description="Helical" evidence="1">
    <location>
        <begin position="38"/>
        <end position="58"/>
    </location>
</feature>
<keyword evidence="1" id="KW-0812">Transmembrane</keyword>
<dbReference type="Pfam" id="PF02080">
    <property type="entry name" value="TrkA_C"/>
    <property type="match status" value="2"/>
</dbReference>
<feature type="transmembrane region" description="Helical" evidence="1">
    <location>
        <begin position="70"/>
        <end position="95"/>
    </location>
</feature>
<dbReference type="InterPro" id="IPR036721">
    <property type="entry name" value="RCK_C_sf"/>
</dbReference>
<gene>
    <name evidence="4" type="ORF">D8Y22_04450</name>
</gene>
<proteinExistence type="predicted"/>
<evidence type="ECO:0000313" key="5">
    <source>
        <dbReference type="Proteomes" id="UP000318864"/>
    </source>
</evidence>
<sequence length="551" mass="60168">MIEWQRRIVMLLSAVALLVFVYTLLYQWAMLTFEGVEIAFFDSLQVVIEALTTAGFGGDTGYWNTAIMNLIVVWMNLSGVLLVFLALPLFVVPLFQQALKDNPQESTELTDHVIICSYNPREDVLRSKLEAADVPYVIIDDDPKTVLDLNTRGIEAICGDPEYEQTFRAANINEAQALVADVSDEENISVILTARELREDLMVVSVAENKQDAEYHRYAGADQVIRPRQALGRALGNKATLSVTRKLQETIELGDDFELAEILVEKNSDLAGQTLAELKLPRELGITVNGIWSNGEFSPAPEPNTRIDANTILLVAGNHEALQEVKSRTISPMTPGSEQVIVAGYGVVGQAVIDVLETNDVSPTVVDITEDDRVDITGDINQQETLSESGVENASVVVLALDADTTTMYATVAIEELAPDIEVITRVNDVENTAKLYRAGAEYVLALSTVTGRMVSSVLLEDEEGLTPETQLEVLTPETQFEIIRTTAPELVGRTLKESAVRNRTGATVVAIERNGELLTNPGAGSVIKGNDRLIVTGSDDAVNAFITTFR</sequence>
<keyword evidence="1" id="KW-0472">Membrane</keyword>
<dbReference type="Proteomes" id="UP000318864">
    <property type="component" value="Unassembled WGS sequence"/>
</dbReference>
<evidence type="ECO:0000256" key="1">
    <source>
        <dbReference type="SAM" id="Phobius"/>
    </source>
</evidence>
<dbReference type="AlphaFoldDB" id="A0A4S3TPC8"/>
<feature type="domain" description="RCK N-terminal" evidence="2">
    <location>
        <begin position="337"/>
        <end position="445"/>
    </location>
</feature>
<dbReference type="InterPro" id="IPR036291">
    <property type="entry name" value="NAD(P)-bd_dom_sf"/>
</dbReference>
<dbReference type="InterPro" id="IPR003148">
    <property type="entry name" value="RCK_N"/>
</dbReference>
<protein>
    <submittedName>
        <fullName evidence="4">TrkA family potassium uptake protein</fullName>
    </submittedName>
</protein>
<dbReference type="SUPFAM" id="SSF116726">
    <property type="entry name" value="TrkA C-terminal domain-like"/>
    <property type="match status" value="2"/>
</dbReference>
<dbReference type="Gene3D" id="3.40.50.720">
    <property type="entry name" value="NAD(P)-binding Rossmann-like Domain"/>
    <property type="match status" value="2"/>
</dbReference>
<dbReference type="PANTHER" id="PTHR43833">
    <property type="entry name" value="POTASSIUM CHANNEL PROTEIN 2-RELATED-RELATED"/>
    <property type="match status" value="1"/>
</dbReference>
<keyword evidence="5" id="KW-1185">Reference proteome</keyword>
<dbReference type="PROSITE" id="PS51202">
    <property type="entry name" value="RCK_C"/>
    <property type="match status" value="2"/>
</dbReference>
<evidence type="ECO:0000259" key="2">
    <source>
        <dbReference type="PROSITE" id="PS51201"/>
    </source>
</evidence>
<keyword evidence="1" id="KW-1133">Transmembrane helix</keyword>
<evidence type="ECO:0000259" key="3">
    <source>
        <dbReference type="PROSITE" id="PS51202"/>
    </source>
</evidence>
<dbReference type="SUPFAM" id="SSF81324">
    <property type="entry name" value="Voltage-gated potassium channels"/>
    <property type="match status" value="1"/>
</dbReference>
<dbReference type="OrthoDB" id="43518at2157"/>
<evidence type="ECO:0000313" key="4">
    <source>
        <dbReference type="EMBL" id="THE66172.1"/>
    </source>
</evidence>
<dbReference type="PROSITE" id="PS51201">
    <property type="entry name" value="RCK_N"/>
    <property type="match status" value="1"/>
</dbReference>
<dbReference type="Pfam" id="PF02254">
    <property type="entry name" value="TrkA_N"/>
    <property type="match status" value="2"/>
</dbReference>
<feature type="domain" description="RCK C-terminal" evidence="3">
    <location>
        <begin position="246"/>
        <end position="331"/>
    </location>
</feature>
<dbReference type="RefSeq" id="WP_141463516.1">
    <property type="nucleotide sequence ID" value="NZ_RBZW01000012.1"/>
</dbReference>
<dbReference type="GO" id="GO:0008324">
    <property type="term" value="F:monoatomic cation transmembrane transporter activity"/>
    <property type="evidence" value="ECO:0007669"/>
    <property type="project" value="InterPro"/>
</dbReference>
<feature type="transmembrane region" description="Helical" evidence="1">
    <location>
        <begin position="7"/>
        <end position="26"/>
    </location>
</feature>
<feature type="domain" description="RCK C-terminal" evidence="3">
    <location>
        <begin position="467"/>
        <end position="551"/>
    </location>
</feature>
<dbReference type="PANTHER" id="PTHR43833:SF13">
    <property type="entry name" value="POTASSIUM CHANNEL PROTEIN 2-RELATED"/>
    <property type="match status" value="1"/>
</dbReference>
<dbReference type="InterPro" id="IPR050721">
    <property type="entry name" value="Trk_Ktr_HKT_K-transport"/>
</dbReference>
<dbReference type="Gene3D" id="3.30.70.1450">
    <property type="entry name" value="Regulator of K+ conductance, C-terminal domain"/>
    <property type="match status" value="2"/>
</dbReference>
<name>A0A4S3TPC8_9EURY</name>
<comment type="caution">
    <text evidence="4">The sequence shown here is derived from an EMBL/GenBank/DDBJ whole genome shotgun (WGS) entry which is preliminary data.</text>
</comment>
<reference evidence="4 5" key="1">
    <citation type="submission" date="2018-10" db="EMBL/GenBank/DDBJ databases">
        <title>Natronolimnobius sp. XQ-INN 246 isolated from Inner Mongolia Autonomous Region of China.</title>
        <authorList>
            <person name="Xue Q."/>
        </authorList>
    </citation>
    <scope>NUCLEOTIDE SEQUENCE [LARGE SCALE GENOMIC DNA]</scope>
    <source>
        <strain evidence="4 5">XQ-INN 246</strain>
    </source>
</reference>
<dbReference type="InterPro" id="IPR006037">
    <property type="entry name" value="RCK_C"/>
</dbReference>
<accession>A0A4S3TPC8</accession>
<dbReference type="GO" id="GO:0006813">
    <property type="term" value="P:potassium ion transport"/>
    <property type="evidence" value="ECO:0007669"/>
    <property type="project" value="InterPro"/>
</dbReference>
<organism evidence="4 5">
    <name type="scientific">Salinadaptatus halalkaliphilus</name>
    <dbReference type="NCBI Taxonomy" id="2419781"/>
    <lineage>
        <taxon>Archaea</taxon>
        <taxon>Methanobacteriati</taxon>
        <taxon>Methanobacteriota</taxon>
        <taxon>Stenosarchaea group</taxon>
        <taxon>Halobacteria</taxon>
        <taxon>Halobacteriales</taxon>
        <taxon>Natrialbaceae</taxon>
        <taxon>Salinadaptatus</taxon>
    </lineage>
</organism>
<dbReference type="EMBL" id="RBZW01000012">
    <property type="protein sequence ID" value="THE66172.1"/>
    <property type="molecule type" value="Genomic_DNA"/>
</dbReference>